<organism evidence="1 2">
    <name type="scientific">Oesophagostomum dentatum</name>
    <name type="common">Nodular worm</name>
    <dbReference type="NCBI Taxonomy" id="61180"/>
    <lineage>
        <taxon>Eukaryota</taxon>
        <taxon>Metazoa</taxon>
        <taxon>Ecdysozoa</taxon>
        <taxon>Nematoda</taxon>
        <taxon>Chromadorea</taxon>
        <taxon>Rhabditida</taxon>
        <taxon>Rhabditina</taxon>
        <taxon>Rhabditomorpha</taxon>
        <taxon>Strongyloidea</taxon>
        <taxon>Strongylidae</taxon>
        <taxon>Oesophagostomum</taxon>
    </lineage>
</organism>
<dbReference type="OrthoDB" id="5870038at2759"/>
<dbReference type="EMBL" id="KN566009">
    <property type="protein sequence ID" value="KHJ84949.1"/>
    <property type="molecule type" value="Genomic_DNA"/>
</dbReference>
<keyword evidence="2" id="KW-1185">Reference proteome</keyword>
<accession>A0A0B1SJ51</accession>
<protein>
    <submittedName>
        <fullName evidence="1">Uncharacterized protein</fullName>
    </submittedName>
</protein>
<gene>
    <name evidence="1" type="ORF">OESDEN_15331</name>
</gene>
<evidence type="ECO:0000313" key="2">
    <source>
        <dbReference type="Proteomes" id="UP000053660"/>
    </source>
</evidence>
<name>A0A0B1SJ51_OESDE</name>
<evidence type="ECO:0000313" key="1">
    <source>
        <dbReference type="EMBL" id="KHJ84949.1"/>
    </source>
</evidence>
<proteinExistence type="predicted"/>
<dbReference type="Proteomes" id="UP000053660">
    <property type="component" value="Unassembled WGS sequence"/>
</dbReference>
<dbReference type="AlphaFoldDB" id="A0A0B1SJ51"/>
<reference evidence="1 2" key="1">
    <citation type="submission" date="2014-03" db="EMBL/GenBank/DDBJ databases">
        <title>Draft genome of the hookworm Oesophagostomum dentatum.</title>
        <authorList>
            <person name="Mitreva M."/>
        </authorList>
    </citation>
    <scope>NUCLEOTIDE SEQUENCE [LARGE SCALE GENOMIC DNA]</scope>
    <source>
        <strain evidence="1 2">OD-Hann</strain>
    </source>
</reference>
<sequence length="76" mass="8661">METEKRSRTIVVNGIEEPSNNLRTSERSHDLRAKVDAILDVLNIDCTLSDILRIGKMNNDRPRMTILNVAFLVKPL</sequence>